<proteinExistence type="predicted"/>
<gene>
    <name evidence="1" type="ORF">CXK99_09825</name>
</gene>
<reference evidence="1 2" key="1">
    <citation type="submission" date="2018-01" db="EMBL/GenBank/DDBJ databases">
        <title>Denitrification phenotypes of diverse strains of Pseudomonas stutzeri.</title>
        <authorList>
            <person name="Milligan D.A."/>
            <person name="Bergaust L."/>
            <person name="Bakken L.R."/>
            <person name="Frostegard A."/>
        </authorList>
    </citation>
    <scope>NUCLEOTIDE SEQUENCE [LARGE SCALE GENOMIC DNA]</scope>
    <source>
        <strain evidence="1 2">CCUG 44592</strain>
    </source>
</reference>
<protein>
    <submittedName>
        <fullName evidence="1">Uncharacterized protein</fullName>
    </submittedName>
</protein>
<dbReference type="AlphaFoldDB" id="A0A2N8RF44"/>
<name>A0A2N8RF44_STUST</name>
<accession>A0A2N8RF44</accession>
<organism evidence="1 2">
    <name type="scientific">Stutzerimonas stutzeri</name>
    <name type="common">Pseudomonas stutzeri</name>
    <dbReference type="NCBI Taxonomy" id="316"/>
    <lineage>
        <taxon>Bacteria</taxon>
        <taxon>Pseudomonadati</taxon>
        <taxon>Pseudomonadota</taxon>
        <taxon>Gammaproteobacteria</taxon>
        <taxon>Pseudomonadales</taxon>
        <taxon>Pseudomonadaceae</taxon>
        <taxon>Stutzerimonas</taxon>
    </lineage>
</organism>
<sequence>MSRADFHQHNAERANAEARRLLDQQAALGPRWLAWVATELYRLGPPEYTAMVRRELERLHQAQQP</sequence>
<dbReference type="RefSeq" id="WP_102820486.1">
    <property type="nucleotide sequence ID" value="NZ_JAMOHR010000007.1"/>
</dbReference>
<evidence type="ECO:0000313" key="1">
    <source>
        <dbReference type="EMBL" id="PNF59708.1"/>
    </source>
</evidence>
<dbReference type="Proteomes" id="UP000236003">
    <property type="component" value="Unassembled WGS sequence"/>
</dbReference>
<dbReference type="EMBL" id="POUM01000007">
    <property type="protein sequence ID" value="PNF59708.1"/>
    <property type="molecule type" value="Genomic_DNA"/>
</dbReference>
<evidence type="ECO:0000313" key="2">
    <source>
        <dbReference type="Proteomes" id="UP000236003"/>
    </source>
</evidence>
<comment type="caution">
    <text evidence="1">The sequence shown here is derived from an EMBL/GenBank/DDBJ whole genome shotgun (WGS) entry which is preliminary data.</text>
</comment>